<keyword evidence="3" id="KW-0812">Transmembrane</keyword>
<dbReference type="RefSeq" id="WP_161087343.1">
    <property type="nucleotide sequence ID" value="NZ_WWCX01000126.1"/>
</dbReference>
<evidence type="ECO:0000256" key="3">
    <source>
        <dbReference type="ARBA" id="ARBA00022692"/>
    </source>
</evidence>
<keyword evidence="5" id="KW-0472">Membrane</keyword>
<dbReference type="Proteomes" id="UP000447355">
    <property type="component" value="Unassembled WGS sequence"/>
</dbReference>
<keyword evidence="8" id="KW-0418">Kinase</keyword>
<reference evidence="8" key="1">
    <citation type="submission" date="2019-12" db="EMBL/GenBank/DDBJ databases">
        <title>Novel species isolated from a subtropical stream in China.</title>
        <authorList>
            <person name="Lu H."/>
        </authorList>
    </citation>
    <scope>NUCLEOTIDE SEQUENCE [LARGE SCALE GENOMIC DNA]</scope>
    <source>
        <strain evidence="8">FT81W</strain>
    </source>
</reference>
<comment type="caution">
    <text evidence="8">The sequence shown here is derived from an EMBL/GenBank/DDBJ whole genome shotgun (WGS) entry which is preliminary data.</text>
</comment>
<sequence length="156" mass="17249">MKKFISKVVLLVLSTLLATSAHAASDRANAEDCVALVKKAVAYIKANGKEKAFAEFNNSKGQFVDRNLYIFVYDLNGVNLAIGNGNASKMVGKNLIDMHDAEGTYIIKGFIQTVKTKNQGWFDYKWPNPVTKGIEEKSSYVEKVDDYLVGAGIYKQ</sequence>
<keyword evidence="4" id="KW-1133">Transmembrane helix</keyword>
<feature type="chain" id="PRO_5032495778" evidence="6">
    <location>
        <begin position="24"/>
        <end position="156"/>
    </location>
</feature>
<dbReference type="SMART" id="SM01049">
    <property type="entry name" value="Cache_2"/>
    <property type="match status" value="1"/>
</dbReference>
<comment type="subcellular location">
    <subcellularLocation>
        <location evidence="1">Cell membrane</location>
        <topology evidence="1">Multi-pass membrane protein</topology>
    </subcellularLocation>
</comment>
<evidence type="ECO:0000313" key="9">
    <source>
        <dbReference type="Proteomes" id="UP000447355"/>
    </source>
</evidence>
<keyword evidence="2" id="KW-1003">Cell membrane</keyword>
<gene>
    <name evidence="8" type="ORF">GTP90_32240</name>
</gene>
<keyword evidence="8" id="KW-0808">Transferase</keyword>
<dbReference type="GO" id="GO:0016301">
    <property type="term" value="F:kinase activity"/>
    <property type="evidence" value="ECO:0007669"/>
    <property type="project" value="UniProtKB-KW"/>
</dbReference>
<evidence type="ECO:0000256" key="6">
    <source>
        <dbReference type="SAM" id="SignalP"/>
    </source>
</evidence>
<evidence type="ECO:0000313" key="8">
    <source>
        <dbReference type="EMBL" id="MYM98525.1"/>
    </source>
</evidence>
<protein>
    <submittedName>
        <fullName evidence="8">Histidine kinase</fullName>
    </submittedName>
</protein>
<evidence type="ECO:0000256" key="5">
    <source>
        <dbReference type="ARBA" id="ARBA00023136"/>
    </source>
</evidence>
<evidence type="ECO:0000259" key="7">
    <source>
        <dbReference type="SMART" id="SM01049"/>
    </source>
</evidence>
<feature type="signal peptide" evidence="6">
    <location>
        <begin position="1"/>
        <end position="23"/>
    </location>
</feature>
<dbReference type="GO" id="GO:0005886">
    <property type="term" value="C:plasma membrane"/>
    <property type="evidence" value="ECO:0007669"/>
    <property type="project" value="UniProtKB-SubCell"/>
</dbReference>
<keyword evidence="6" id="KW-0732">Signal</keyword>
<feature type="domain" description="Single Cache" evidence="7">
    <location>
        <begin position="22"/>
        <end position="108"/>
    </location>
</feature>
<dbReference type="InterPro" id="IPR033480">
    <property type="entry name" value="sCache_2"/>
</dbReference>
<proteinExistence type="predicted"/>
<dbReference type="Pfam" id="PF17200">
    <property type="entry name" value="sCache_2"/>
    <property type="match status" value="1"/>
</dbReference>
<dbReference type="Gene3D" id="3.30.450.20">
    <property type="entry name" value="PAS domain"/>
    <property type="match status" value="1"/>
</dbReference>
<dbReference type="AlphaFoldDB" id="A0A845GX88"/>
<evidence type="ECO:0000256" key="1">
    <source>
        <dbReference type="ARBA" id="ARBA00004651"/>
    </source>
</evidence>
<evidence type="ECO:0000256" key="4">
    <source>
        <dbReference type="ARBA" id="ARBA00022989"/>
    </source>
</evidence>
<accession>A0A845GX88</accession>
<dbReference type="EMBL" id="WWCX01000126">
    <property type="protein sequence ID" value="MYM98525.1"/>
    <property type="molecule type" value="Genomic_DNA"/>
</dbReference>
<organism evidence="8 9">
    <name type="scientific">Duganella vulcania</name>
    <dbReference type="NCBI Taxonomy" id="2692166"/>
    <lineage>
        <taxon>Bacteria</taxon>
        <taxon>Pseudomonadati</taxon>
        <taxon>Pseudomonadota</taxon>
        <taxon>Betaproteobacteria</taxon>
        <taxon>Burkholderiales</taxon>
        <taxon>Oxalobacteraceae</taxon>
        <taxon>Telluria group</taxon>
        <taxon>Duganella</taxon>
    </lineage>
</organism>
<name>A0A845GX88_9BURK</name>
<evidence type="ECO:0000256" key="2">
    <source>
        <dbReference type="ARBA" id="ARBA00022475"/>
    </source>
</evidence>